<evidence type="ECO:0000313" key="3">
    <source>
        <dbReference type="Proteomes" id="UP001141434"/>
    </source>
</evidence>
<dbReference type="AlphaFoldDB" id="A0A9W9KFW5"/>
<sequence>MALAQPRLASAAPTPMDGQPQSLWKVAEAQIDESEKQLLSFDQADRIDLDELSHSTQEAYQICLKKRYKICVPGKNGQEIIAQDILGKMIR</sequence>
<dbReference type="EMBL" id="JAPMSZ010000004">
    <property type="protein sequence ID" value="KAJ5104999.1"/>
    <property type="molecule type" value="Genomic_DNA"/>
</dbReference>
<keyword evidence="3" id="KW-1185">Reference proteome</keyword>
<dbReference type="Proteomes" id="UP001141434">
    <property type="component" value="Unassembled WGS sequence"/>
</dbReference>
<comment type="caution">
    <text evidence="2">The sequence shown here is derived from an EMBL/GenBank/DDBJ whole genome shotgun (WGS) entry which is preliminary data.</text>
</comment>
<protein>
    <submittedName>
        <fullName evidence="2">Uncharacterized protein</fullName>
    </submittedName>
</protein>
<organism evidence="2 3">
    <name type="scientific">Penicillium alfredii</name>
    <dbReference type="NCBI Taxonomy" id="1506179"/>
    <lineage>
        <taxon>Eukaryota</taxon>
        <taxon>Fungi</taxon>
        <taxon>Dikarya</taxon>
        <taxon>Ascomycota</taxon>
        <taxon>Pezizomycotina</taxon>
        <taxon>Eurotiomycetes</taxon>
        <taxon>Eurotiomycetidae</taxon>
        <taxon>Eurotiales</taxon>
        <taxon>Aspergillaceae</taxon>
        <taxon>Penicillium</taxon>
    </lineage>
</organism>
<proteinExistence type="predicted"/>
<name>A0A9W9KFW5_9EURO</name>
<dbReference type="RefSeq" id="XP_056513995.1">
    <property type="nucleotide sequence ID" value="XM_056652928.1"/>
</dbReference>
<reference evidence="2" key="2">
    <citation type="journal article" date="2023" name="IMA Fungus">
        <title>Comparative genomic study of the Penicillium genus elucidates a diverse pangenome and 15 lateral gene transfer events.</title>
        <authorList>
            <person name="Petersen C."/>
            <person name="Sorensen T."/>
            <person name="Nielsen M.R."/>
            <person name="Sondergaard T.E."/>
            <person name="Sorensen J.L."/>
            <person name="Fitzpatrick D.A."/>
            <person name="Frisvad J.C."/>
            <person name="Nielsen K.L."/>
        </authorList>
    </citation>
    <scope>NUCLEOTIDE SEQUENCE</scope>
    <source>
        <strain evidence="2">IBT 34128</strain>
    </source>
</reference>
<accession>A0A9W9KFW5</accession>
<evidence type="ECO:0000256" key="1">
    <source>
        <dbReference type="SAM" id="MobiDB-lite"/>
    </source>
</evidence>
<reference evidence="2" key="1">
    <citation type="submission" date="2022-11" db="EMBL/GenBank/DDBJ databases">
        <authorList>
            <person name="Petersen C."/>
        </authorList>
    </citation>
    <scope>NUCLEOTIDE SEQUENCE</scope>
    <source>
        <strain evidence="2">IBT 34128</strain>
    </source>
</reference>
<feature type="region of interest" description="Disordered" evidence="1">
    <location>
        <begin position="1"/>
        <end position="21"/>
    </location>
</feature>
<gene>
    <name evidence="2" type="ORF">NUU61_002346</name>
</gene>
<dbReference type="GeneID" id="81392096"/>
<evidence type="ECO:0000313" key="2">
    <source>
        <dbReference type="EMBL" id="KAJ5104999.1"/>
    </source>
</evidence>